<dbReference type="Proteomes" id="UP000008139">
    <property type="component" value="Chromosome"/>
</dbReference>
<keyword evidence="1" id="KW-0472">Membrane</keyword>
<evidence type="ECO:0008006" key="4">
    <source>
        <dbReference type="Google" id="ProtNLM"/>
    </source>
</evidence>
<reference evidence="3" key="2">
    <citation type="submission" date="2011-03" db="EMBL/GenBank/DDBJ databases">
        <title>The complete genome of Hippea maritima DSM 10411.</title>
        <authorList>
            <consortium name="US DOE Joint Genome Institute (JGI-PGF)"/>
            <person name="Lucas S."/>
            <person name="Copeland A."/>
            <person name="Lapidus A."/>
            <person name="Bruce D."/>
            <person name="Goodwin L."/>
            <person name="Pitluck S."/>
            <person name="Peters L."/>
            <person name="Kyrpides N."/>
            <person name="Mavromatis K."/>
            <person name="Pagani I."/>
            <person name="Ivanova N."/>
            <person name="Mikhailova N."/>
            <person name="Lu M."/>
            <person name="Detter J.C."/>
            <person name="Tapia R."/>
            <person name="Han C."/>
            <person name="Land M."/>
            <person name="Hauser L."/>
            <person name="Markowitz V."/>
            <person name="Cheng J.-F."/>
            <person name="Hugenholtz P."/>
            <person name="Woyke T."/>
            <person name="Wu D."/>
            <person name="Spring S."/>
            <person name="Schroeder M."/>
            <person name="Brambilla E."/>
            <person name="Klenk H.-P."/>
            <person name="Eisen J.A."/>
        </authorList>
    </citation>
    <scope>NUCLEOTIDE SEQUENCE [LARGE SCALE GENOMIC DNA]</scope>
    <source>
        <strain evidence="3">ATCC 700847 / DSM 10411 / MH2</strain>
    </source>
</reference>
<dbReference type="OrthoDB" id="9894334at2"/>
<dbReference type="EMBL" id="CP002606">
    <property type="protein sequence ID" value="AEA33371.1"/>
    <property type="molecule type" value="Genomic_DNA"/>
</dbReference>
<reference evidence="2 3" key="1">
    <citation type="journal article" date="2011" name="Stand. Genomic Sci.">
        <title>Complete genome sequence of the thermophilic sulfur-reducer Hippea maritima type strain (MH(2)).</title>
        <authorList>
            <person name="Huntemann M."/>
            <person name="Lu M."/>
            <person name="Nolan M."/>
            <person name="Lapidus A."/>
            <person name="Lucas S."/>
            <person name="Hammon N."/>
            <person name="Deshpande S."/>
            <person name="Cheng J.F."/>
            <person name="Tapia R."/>
            <person name="Han C."/>
            <person name="Goodwin L."/>
            <person name="Pitluck S."/>
            <person name="Liolios K."/>
            <person name="Pagani I."/>
            <person name="Ivanova N."/>
            <person name="Ovchinikova G."/>
            <person name="Pati A."/>
            <person name="Chen A."/>
            <person name="Palaniappan K."/>
            <person name="Land M."/>
            <person name="Hauser L."/>
            <person name="Jeffries C.D."/>
            <person name="Detter J.C."/>
            <person name="Brambilla E.M."/>
            <person name="Rohde M."/>
            <person name="Spring S."/>
            <person name="Goker M."/>
            <person name="Woyke T."/>
            <person name="Bristow J."/>
            <person name="Eisen J.A."/>
            <person name="Markowitz V."/>
            <person name="Hugenholtz P."/>
            <person name="Kyrpides N.C."/>
            <person name="Klenk H.P."/>
            <person name="Mavromatis K."/>
        </authorList>
    </citation>
    <scope>NUCLEOTIDE SEQUENCE [LARGE SCALE GENOMIC DNA]</scope>
    <source>
        <strain evidence="3">ATCC 700847 / DSM 10411 / MH2</strain>
    </source>
</reference>
<name>F2LTX2_HIPMA</name>
<keyword evidence="1" id="KW-1133">Transmembrane helix</keyword>
<dbReference type="KEGG" id="hmr:Hipma_0398"/>
<proteinExistence type="predicted"/>
<dbReference type="RefSeq" id="WP_013681412.1">
    <property type="nucleotide sequence ID" value="NC_015318.1"/>
</dbReference>
<dbReference type="InParanoid" id="F2LTX2"/>
<evidence type="ECO:0000256" key="1">
    <source>
        <dbReference type="SAM" id="Phobius"/>
    </source>
</evidence>
<dbReference type="HOGENOM" id="CLU_2000777_0_0_7"/>
<keyword evidence="3" id="KW-1185">Reference proteome</keyword>
<dbReference type="eggNOG" id="ENOG5031ED9">
    <property type="taxonomic scope" value="Bacteria"/>
</dbReference>
<sequence>MSKKIKISAKPVKTIFTAQLIMLPIFMILGIVLLFIVDREVRPYMSIFVFIWEIACIALVVNAINTLRKIKNGKIEVAEVNGLQVNGESNFASKLRDLEALKKDGLISSDEYKKKRNEIIKEKW</sequence>
<evidence type="ECO:0000313" key="2">
    <source>
        <dbReference type="EMBL" id="AEA33371.1"/>
    </source>
</evidence>
<gene>
    <name evidence="2" type="ordered locus">Hipma_0398</name>
</gene>
<organism evidence="2 3">
    <name type="scientific">Hippea maritima (strain ATCC 700847 / DSM 10411 / MH2)</name>
    <dbReference type="NCBI Taxonomy" id="760142"/>
    <lineage>
        <taxon>Bacteria</taxon>
        <taxon>Pseudomonadati</taxon>
        <taxon>Campylobacterota</taxon>
        <taxon>Desulfurellia</taxon>
        <taxon>Desulfurellales</taxon>
        <taxon>Hippeaceae</taxon>
        <taxon>Hippea</taxon>
    </lineage>
</organism>
<evidence type="ECO:0000313" key="3">
    <source>
        <dbReference type="Proteomes" id="UP000008139"/>
    </source>
</evidence>
<feature type="transmembrane region" description="Helical" evidence="1">
    <location>
        <begin position="12"/>
        <end position="37"/>
    </location>
</feature>
<accession>F2LTX2</accession>
<dbReference type="AlphaFoldDB" id="F2LTX2"/>
<protein>
    <recommendedName>
        <fullName evidence="4">SHOCT domain-containing protein</fullName>
    </recommendedName>
</protein>
<keyword evidence="1" id="KW-0812">Transmembrane</keyword>
<feature type="transmembrane region" description="Helical" evidence="1">
    <location>
        <begin position="43"/>
        <end position="64"/>
    </location>
</feature>